<dbReference type="PANTHER" id="PTHR30501">
    <property type="entry name" value="UPF0597 PROTEIN YHAM"/>
    <property type="match status" value="1"/>
</dbReference>
<dbReference type="PANTHER" id="PTHR30501:SF2">
    <property type="entry name" value="UPF0597 PROTEIN YHAM"/>
    <property type="match status" value="1"/>
</dbReference>
<feature type="domain" description="Serine dehydratase-like alpha subunit" evidence="2">
    <location>
        <begin position="162"/>
        <end position="420"/>
    </location>
</feature>
<proteinExistence type="inferred from homology"/>
<reference evidence="3" key="2">
    <citation type="submission" date="2024-06" db="EMBL/GenBank/DDBJ databases">
        <authorList>
            <person name="Petrova K.O."/>
            <person name="Toshchakov S.V."/>
            <person name="Boltjanskaja Y.V."/>
            <person name="Kevbrin V.V."/>
        </authorList>
    </citation>
    <scope>NUCLEOTIDE SEQUENCE</scope>
    <source>
        <strain evidence="3">Z-710</strain>
    </source>
</reference>
<evidence type="ECO:0000313" key="3">
    <source>
        <dbReference type="EMBL" id="XCI27909.1"/>
    </source>
</evidence>
<dbReference type="HAMAP" id="MF_01845">
    <property type="entry name" value="UPF0597"/>
    <property type="match status" value="1"/>
</dbReference>
<dbReference type="GO" id="GO:0019450">
    <property type="term" value="P:L-cysteine catabolic process to pyruvate"/>
    <property type="evidence" value="ECO:0007669"/>
    <property type="project" value="TreeGrafter"/>
</dbReference>
<dbReference type="PIRSF" id="PIRSF006054">
    <property type="entry name" value="UCP006054"/>
    <property type="match status" value="1"/>
</dbReference>
<name>A0AAU8HQS9_9FIRM</name>
<dbReference type="InterPro" id="IPR005130">
    <property type="entry name" value="Ser_deHydtase-like_asu"/>
</dbReference>
<reference evidence="3" key="1">
    <citation type="journal article" date="2018" name="Antonie Van Leeuwenhoek">
        <title>Proteinivorax hydrogeniformans sp. nov., an anaerobic, haloalkaliphilic bacterium fermenting proteinaceous compounds with high hydrogen production.</title>
        <authorList>
            <person name="Boltyanskaya Y."/>
            <person name="Detkova E."/>
            <person name="Pimenov N."/>
            <person name="Kevbrin V."/>
        </authorList>
    </citation>
    <scope>NUCLEOTIDE SEQUENCE</scope>
    <source>
        <strain evidence="3">Z-710</strain>
    </source>
</reference>
<gene>
    <name evidence="3" type="ORF">PRVXH_001835</name>
</gene>
<protein>
    <recommendedName>
        <fullName evidence="1">UPF0597 protein PRVXH_001835</fullName>
    </recommendedName>
</protein>
<dbReference type="EMBL" id="CP159485">
    <property type="protein sequence ID" value="XCI27909.1"/>
    <property type="molecule type" value="Genomic_DNA"/>
</dbReference>
<evidence type="ECO:0000256" key="1">
    <source>
        <dbReference type="HAMAP-Rule" id="MF_01845"/>
    </source>
</evidence>
<sequence>MNLEKIIIDTLQKEVAPVTGCTEPVAVALACSKARELISSDDIKSINIYVSPNVYKNGLAVGVPHTGEVGLHIAAALGLVAPQSSKGLALLKYLNCEDVKKAKSLLKAHQIQIGIEDTDDKVYVKVELQSDNNQSKVVIQGCHDRFVYLEQDGNVLKNQISQNETKAEKQSIYSEKISALIETIEKISLTDIKFLIEGAHMNKDIARYGLENKCGMGVGRTLNQYIEKGVLSDDIIIHAEKLTAAASDARMSGVTLPVMTSNGSGNNGLTAILPIVAYQEKVEVSEEKLAKALAISHILNSYVKHYIGRLSPLCGCGVAAGLGAGAAITWLMGGTLKQIEGAIQNILGDICGMICDGAKVGCALKLSTSASIAVKCALLALDNQIIPAGNGIIAKTPERTIKNLSNLATVGMQGVDLAIITAMQKNN</sequence>
<dbReference type="Pfam" id="PF03313">
    <property type="entry name" value="SDH_alpha"/>
    <property type="match status" value="1"/>
</dbReference>
<keyword evidence="3" id="KW-0456">Lyase</keyword>
<accession>A0AAU8HQS9</accession>
<dbReference type="AlphaFoldDB" id="A0AAU8HQS9"/>
<dbReference type="RefSeq" id="WP_353892487.1">
    <property type="nucleotide sequence ID" value="NZ_CP159485.1"/>
</dbReference>
<dbReference type="GO" id="GO:0080146">
    <property type="term" value="F:L-cysteine desulfhydrase activity"/>
    <property type="evidence" value="ECO:0007669"/>
    <property type="project" value="TreeGrafter"/>
</dbReference>
<evidence type="ECO:0000259" key="2">
    <source>
        <dbReference type="Pfam" id="PF03313"/>
    </source>
</evidence>
<dbReference type="InterPro" id="IPR021144">
    <property type="entry name" value="UPF0597"/>
</dbReference>
<comment type="similarity">
    <text evidence="1">Belongs to the UPF0597 family.</text>
</comment>
<organism evidence="3">
    <name type="scientific">Proteinivorax hydrogeniformans</name>
    <dbReference type="NCBI Taxonomy" id="1826727"/>
    <lineage>
        <taxon>Bacteria</taxon>
        <taxon>Bacillati</taxon>
        <taxon>Bacillota</taxon>
        <taxon>Clostridia</taxon>
        <taxon>Eubacteriales</taxon>
        <taxon>Proteinivoracaceae</taxon>
        <taxon>Proteinivorax</taxon>
    </lineage>
</organism>